<evidence type="ECO:0000259" key="2">
    <source>
        <dbReference type="Pfam" id="PF01979"/>
    </source>
</evidence>
<dbReference type="RefSeq" id="WP_113893679.1">
    <property type="nucleotide sequence ID" value="NZ_JANJGA010000001.1"/>
</dbReference>
<reference evidence="3 4" key="1">
    <citation type="submission" date="2017-10" db="EMBL/GenBank/DDBJ databases">
        <title>Genomics of the genus Arcobacter.</title>
        <authorList>
            <person name="Perez-Cataluna A."/>
            <person name="Figueras M.J."/>
        </authorList>
    </citation>
    <scope>NUCLEOTIDE SEQUENCE [LARGE SCALE GENOMIC DNA]</scope>
    <source>
        <strain evidence="3 4">CECT 9230</strain>
    </source>
</reference>
<dbReference type="SUPFAM" id="SSF51556">
    <property type="entry name" value="Metallo-dependent hydrolases"/>
    <property type="match status" value="1"/>
</dbReference>
<evidence type="ECO:0000313" key="3">
    <source>
        <dbReference type="EMBL" id="RBQ29525.1"/>
    </source>
</evidence>
<dbReference type="OrthoDB" id="9807210at2"/>
<evidence type="ECO:0000256" key="1">
    <source>
        <dbReference type="ARBA" id="ARBA00022801"/>
    </source>
</evidence>
<evidence type="ECO:0000313" key="4">
    <source>
        <dbReference type="Proteomes" id="UP000252669"/>
    </source>
</evidence>
<dbReference type="InterPro" id="IPR050287">
    <property type="entry name" value="MTA/SAH_deaminase"/>
</dbReference>
<dbReference type="PANTHER" id="PTHR43794">
    <property type="entry name" value="AMINOHYDROLASE SSNA-RELATED"/>
    <property type="match status" value="1"/>
</dbReference>
<feature type="domain" description="Amidohydrolase-related" evidence="2">
    <location>
        <begin position="56"/>
        <end position="404"/>
    </location>
</feature>
<keyword evidence="4" id="KW-1185">Reference proteome</keyword>
<dbReference type="InterPro" id="IPR006680">
    <property type="entry name" value="Amidohydro-rel"/>
</dbReference>
<proteinExistence type="predicted"/>
<dbReference type="PANTHER" id="PTHR43794:SF11">
    <property type="entry name" value="AMIDOHYDROLASE-RELATED DOMAIN-CONTAINING PROTEIN"/>
    <property type="match status" value="1"/>
</dbReference>
<dbReference type="Pfam" id="PF01979">
    <property type="entry name" value="Amidohydro_1"/>
    <property type="match status" value="1"/>
</dbReference>
<protein>
    <submittedName>
        <fullName evidence="3">Chlorohydrolase</fullName>
    </submittedName>
</protein>
<organism evidence="3 4">
    <name type="scientific">Aliarcobacter vitoriensis</name>
    <dbReference type="NCBI Taxonomy" id="2011099"/>
    <lineage>
        <taxon>Bacteria</taxon>
        <taxon>Pseudomonadati</taxon>
        <taxon>Campylobacterota</taxon>
        <taxon>Epsilonproteobacteria</taxon>
        <taxon>Campylobacterales</taxon>
        <taxon>Arcobacteraceae</taxon>
        <taxon>Aliarcobacter</taxon>
    </lineage>
</organism>
<dbReference type="InterPro" id="IPR032466">
    <property type="entry name" value="Metal_Hydrolase"/>
</dbReference>
<dbReference type="SUPFAM" id="SSF51338">
    <property type="entry name" value="Composite domain of metallo-dependent hydrolases"/>
    <property type="match status" value="1"/>
</dbReference>
<gene>
    <name evidence="3" type="ORF">CRU91_04120</name>
</gene>
<dbReference type="EMBL" id="PDKB01000005">
    <property type="protein sequence ID" value="RBQ29525.1"/>
    <property type="molecule type" value="Genomic_DNA"/>
</dbReference>
<name>A0A366MTE8_9BACT</name>
<dbReference type="AlphaFoldDB" id="A0A366MTE8"/>
<dbReference type="Gene3D" id="2.30.40.10">
    <property type="entry name" value="Urease, subunit C, domain 1"/>
    <property type="match status" value="1"/>
</dbReference>
<keyword evidence="1" id="KW-0378">Hydrolase</keyword>
<comment type="caution">
    <text evidence="3">The sequence shown here is derived from an EMBL/GenBank/DDBJ whole genome shotgun (WGS) entry which is preliminary data.</text>
</comment>
<accession>A0A366MTE8</accession>
<dbReference type="Proteomes" id="UP000252669">
    <property type="component" value="Unassembled WGS sequence"/>
</dbReference>
<sequence length="407" mass="46108">MKIVSASYILTFDKDFSIIKDGAIVFDEKIIEVASLNYILEKYPNCEHTKLDENSVLMPGLINSHIHLEFSANKTTLQYANFYSWLNSVIKHREKLIEKAKTSLISQELKKLLKTGTTTIGAISSYSFDLEACLKSPINKVFFCEVIGSKADMIDTLFADFKARLKDAQKYNSKNFKAGIAIHSPYSVHPFLVREVLNIAKEQNLAVTSHFMESKEEKEWLNKDEGSFLEFFKNFLNQEKATGKPLEFLNLFKGVENLSFTHCVEADFEELEKIKSLNVTINHCVTSNRFLNNSRLNLENLDEIPFSIGTDGLSSNNSLSMFDELRACLNIHYEKDIVKFSKTLLKSATVNGAKALGLNKGQLESGFDADIIGIYLPDDIENIEDIYMHIILHTKYVNSVIIGGEYV</sequence>
<dbReference type="GO" id="GO:0016810">
    <property type="term" value="F:hydrolase activity, acting on carbon-nitrogen (but not peptide) bonds"/>
    <property type="evidence" value="ECO:0007669"/>
    <property type="project" value="InterPro"/>
</dbReference>
<dbReference type="Gene3D" id="3.20.20.140">
    <property type="entry name" value="Metal-dependent hydrolases"/>
    <property type="match status" value="1"/>
</dbReference>
<dbReference type="NCBIfam" id="NF006269">
    <property type="entry name" value="PRK08418.1"/>
    <property type="match status" value="1"/>
</dbReference>
<dbReference type="InterPro" id="IPR011059">
    <property type="entry name" value="Metal-dep_hydrolase_composite"/>
</dbReference>